<dbReference type="EMBL" id="JAHWGI010000337">
    <property type="protein sequence ID" value="KAK3913744.1"/>
    <property type="molecule type" value="Genomic_DNA"/>
</dbReference>
<feature type="compositionally biased region" description="Polar residues" evidence="1">
    <location>
        <begin position="140"/>
        <end position="149"/>
    </location>
</feature>
<accession>A0AAE1LCJ8</accession>
<feature type="region of interest" description="Disordered" evidence="1">
    <location>
        <begin position="249"/>
        <end position="270"/>
    </location>
</feature>
<keyword evidence="4" id="KW-1185">Reference proteome</keyword>
<keyword evidence="2" id="KW-0732">Signal</keyword>
<reference evidence="3" key="1">
    <citation type="submission" date="2021-07" db="EMBL/GenBank/DDBJ databases">
        <authorList>
            <person name="Catto M.A."/>
            <person name="Jacobson A."/>
            <person name="Kennedy G."/>
            <person name="Labadie P."/>
            <person name="Hunt B.G."/>
            <person name="Srinivasan R."/>
        </authorList>
    </citation>
    <scope>NUCLEOTIDE SEQUENCE</scope>
    <source>
        <strain evidence="3">PL_HMW_Pooled</strain>
        <tissue evidence="3">Head</tissue>
    </source>
</reference>
<gene>
    <name evidence="3" type="ORF">KUF71_023201</name>
</gene>
<feature type="signal peptide" evidence="2">
    <location>
        <begin position="1"/>
        <end position="19"/>
    </location>
</feature>
<protein>
    <submittedName>
        <fullName evidence="3">Zinc finger protein 512B</fullName>
    </submittedName>
</protein>
<evidence type="ECO:0000313" key="4">
    <source>
        <dbReference type="Proteomes" id="UP001219518"/>
    </source>
</evidence>
<feature type="region of interest" description="Disordered" evidence="1">
    <location>
        <begin position="323"/>
        <end position="358"/>
    </location>
</feature>
<feature type="region of interest" description="Disordered" evidence="1">
    <location>
        <begin position="136"/>
        <end position="166"/>
    </location>
</feature>
<evidence type="ECO:0000313" key="3">
    <source>
        <dbReference type="EMBL" id="KAK3913744.1"/>
    </source>
</evidence>
<dbReference type="AlphaFoldDB" id="A0AAE1LCJ8"/>
<feature type="chain" id="PRO_5042062577" evidence="2">
    <location>
        <begin position="20"/>
        <end position="683"/>
    </location>
</feature>
<sequence>METARQGALLALLTAWTWASTGVAAATAPVRGVTAWPGLLGGVVANVHVSHPGRSGHQVPAGGGGDDADLTTAAQTYAHYDHYDTRAPHQPVSVYQEFRLQQHHPPSAQYTTPPDAVADTTTFAPASYSVQAAAVPHPALQQTSQSPTSAAPLDAPHPRPSAKSLGHADSSLLHHELQMQLSQQIQVQLEQLQKLHELQHKMLKVPKEAAPPVQQAVQQGSELVNRHVPHPDLQHQGAPQEHNIHPAAQPEKHSHLQHHLHHHHQQAATAASPVVYAATATPPPPPTEPRYPEESQPLQSFIGETTSPPAPVGGALSNGFQPILPPAGRHPPDAQHPGADADPTDFQPSFQPFTEDATDPALPFYLLPPAEDSDSQFNSLREVADPPAAELGDADIHDESSSASTEHLDVAQAYRRPVVCLLSALCGAALAGDAPTKKEKRGAIHGNLHATSYDFGGSSLGGSSLGLGAGAYSSGGAAYSSGATAYSGGHVGSYQASYTVPTRHTYSQRDEHVSYPVPQAVPVTVDRHVPVPVPQPVPVEQPRAVPVPVPQPYPVNVPRAVPVDVPRPVAVPVPVPQPYKVPVPQPYNVPVPHPVTVNQAVPVPVPVPQPTIYHAPAQVYTAAAPTFYSAAPATFHSASYAPASFHSASYAPSFSSESFHTAPAAYSAASYGSSYGYGAHKLF</sequence>
<name>A0AAE1LCJ8_9NEOP</name>
<reference evidence="3" key="2">
    <citation type="journal article" date="2023" name="BMC Genomics">
        <title>Pest status, molecular evolution, and epigenetic factors derived from the genome assembly of Frankliniella fusca, a thysanopteran phytovirus vector.</title>
        <authorList>
            <person name="Catto M.A."/>
            <person name="Labadie P.E."/>
            <person name="Jacobson A.L."/>
            <person name="Kennedy G.G."/>
            <person name="Srinivasan R."/>
            <person name="Hunt B.G."/>
        </authorList>
    </citation>
    <scope>NUCLEOTIDE SEQUENCE</scope>
    <source>
        <strain evidence="3">PL_HMW_Pooled</strain>
    </source>
</reference>
<comment type="caution">
    <text evidence="3">The sequence shown here is derived from an EMBL/GenBank/DDBJ whole genome shotgun (WGS) entry which is preliminary data.</text>
</comment>
<organism evidence="3 4">
    <name type="scientific">Frankliniella fusca</name>
    <dbReference type="NCBI Taxonomy" id="407009"/>
    <lineage>
        <taxon>Eukaryota</taxon>
        <taxon>Metazoa</taxon>
        <taxon>Ecdysozoa</taxon>
        <taxon>Arthropoda</taxon>
        <taxon>Hexapoda</taxon>
        <taxon>Insecta</taxon>
        <taxon>Pterygota</taxon>
        <taxon>Neoptera</taxon>
        <taxon>Paraneoptera</taxon>
        <taxon>Thysanoptera</taxon>
        <taxon>Terebrantia</taxon>
        <taxon>Thripoidea</taxon>
        <taxon>Thripidae</taxon>
        <taxon>Frankliniella</taxon>
    </lineage>
</organism>
<feature type="compositionally biased region" description="Basic residues" evidence="1">
    <location>
        <begin position="255"/>
        <end position="265"/>
    </location>
</feature>
<evidence type="ECO:0000256" key="2">
    <source>
        <dbReference type="SAM" id="SignalP"/>
    </source>
</evidence>
<evidence type="ECO:0000256" key="1">
    <source>
        <dbReference type="SAM" id="MobiDB-lite"/>
    </source>
</evidence>
<dbReference type="Proteomes" id="UP001219518">
    <property type="component" value="Unassembled WGS sequence"/>
</dbReference>
<proteinExistence type="predicted"/>